<evidence type="ECO:0000256" key="1">
    <source>
        <dbReference type="SAM" id="MobiDB-lite"/>
    </source>
</evidence>
<evidence type="ECO:0000313" key="3">
    <source>
        <dbReference type="Proteomes" id="UP001396334"/>
    </source>
</evidence>
<keyword evidence="3" id="KW-1185">Reference proteome</keyword>
<protein>
    <submittedName>
        <fullName evidence="2">Uncharacterized protein</fullName>
    </submittedName>
</protein>
<feature type="region of interest" description="Disordered" evidence="1">
    <location>
        <begin position="73"/>
        <end position="100"/>
    </location>
</feature>
<dbReference type="Proteomes" id="UP001396334">
    <property type="component" value="Unassembled WGS sequence"/>
</dbReference>
<proteinExistence type="predicted"/>
<dbReference type="EMBL" id="JBBPBN010000008">
    <property type="protein sequence ID" value="KAK9033514.1"/>
    <property type="molecule type" value="Genomic_DNA"/>
</dbReference>
<comment type="caution">
    <text evidence="2">The sequence shown here is derived from an EMBL/GenBank/DDBJ whole genome shotgun (WGS) entry which is preliminary data.</text>
</comment>
<sequence>MENQLLIPDNNQNAALAKQSSEERDVSSGVTKETTLDEPLAVATATPPNIVRQDVDDNTTTCFSSRPTTLVVKSAPRRQSLRSAKTIASKSQGEARYRRRAPQGAFCLRRESHALRFLLFEDEDIVNGVREAADERA</sequence>
<accession>A0ABR2T8C4</accession>
<reference evidence="2 3" key="1">
    <citation type="journal article" date="2024" name="G3 (Bethesda)">
        <title>Genome assembly of Hibiscus sabdariffa L. provides insights into metabolisms of medicinal natural products.</title>
        <authorList>
            <person name="Kim T."/>
        </authorList>
    </citation>
    <scope>NUCLEOTIDE SEQUENCE [LARGE SCALE GENOMIC DNA]</scope>
    <source>
        <strain evidence="2">TK-2024</strain>
        <tissue evidence="2">Old leaves</tissue>
    </source>
</reference>
<feature type="compositionally biased region" description="Polar residues" evidence="1">
    <location>
        <begin position="1"/>
        <end position="14"/>
    </location>
</feature>
<feature type="compositionally biased region" description="Polar residues" evidence="1">
    <location>
        <begin position="81"/>
        <end position="92"/>
    </location>
</feature>
<feature type="region of interest" description="Disordered" evidence="1">
    <location>
        <begin position="1"/>
        <end position="42"/>
    </location>
</feature>
<organism evidence="2 3">
    <name type="scientific">Hibiscus sabdariffa</name>
    <name type="common">roselle</name>
    <dbReference type="NCBI Taxonomy" id="183260"/>
    <lineage>
        <taxon>Eukaryota</taxon>
        <taxon>Viridiplantae</taxon>
        <taxon>Streptophyta</taxon>
        <taxon>Embryophyta</taxon>
        <taxon>Tracheophyta</taxon>
        <taxon>Spermatophyta</taxon>
        <taxon>Magnoliopsida</taxon>
        <taxon>eudicotyledons</taxon>
        <taxon>Gunneridae</taxon>
        <taxon>Pentapetalae</taxon>
        <taxon>rosids</taxon>
        <taxon>malvids</taxon>
        <taxon>Malvales</taxon>
        <taxon>Malvaceae</taxon>
        <taxon>Malvoideae</taxon>
        <taxon>Hibiscus</taxon>
    </lineage>
</organism>
<evidence type="ECO:0000313" key="2">
    <source>
        <dbReference type="EMBL" id="KAK9033514.1"/>
    </source>
</evidence>
<name>A0ABR2T8C4_9ROSI</name>
<gene>
    <name evidence="2" type="ORF">V6N11_018545</name>
</gene>